<sequence length="224" mass="26263">MVSRFVSLDLLDLWNVDNANDQEALKISSPSLRKLVMRACRSFNDETTIVAPNLCSVNFTYNKYPFYYLPTSNNLSQNHLILHKDFNYSLLENIVHNLKFDQNFMVQVTVKPILSCEAWGQRLFWPYKALYIASPSSLRDTNVIKDLCRWKRTKRCCSKNELQNFNRWKHGLKDVKIESLNLEQVLNTVGDQHNIGAPFVQAYQALSYKHTRIYSSFNKKRSRE</sequence>
<comment type="caution">
    <text evidence="1">The sequence shown here is derived from an EMBL/GenBank/DDBJ whole genome shotgun (WGS) entry which is preliminary data.</text>
</comment>
<gene>
    <name evidence="1" type="ORF">TIFTF001_001446</name>
</gene>
<proteinExistence type="predicted"/>
<accession>A0AA87Z6R2</accession>
<keyword evidence="2" id="KW-1185">Reference proteome</keyword>
<dbReference type="EMBL" id="BTGU01000001">
    <property type="protein sequence ID" value="GMN26839.1"/>
    <property type="molecule type" value="Genomic_DNA"/>
</dbReference>
<dbReference type="AlphaFoldDB" id="A0AA87Z6R2"/>
<dbReference type="Proteomes" id="UP001187192">
    <property type="component" value="Unassembled WGS sequence"/>
</dbReference>
<evidence type="ECO:0000313" key="2">
    <source>
        <dbReference type="Proteomes" id="UP001187192"/>
    </source>
</evidence>
<organism evidence="1 2">
    <name type="scientific">Ficus carica</name>
    <name type="common">Common fig</name>
    <dbReference type="NCBI Taxonomy" id="3494"/>
    <lineage>
        <taxon>Eukaryota</taxon>
        <taxon>Viridiplantae</taxon>
        <taxon>Streptophyta</taxon>
        <taxon>Embryophyta</taxon>
        <taxon>Tracheophyta</taxon>
        <taxon>Spermatophyta</taxon>
        <taxon>Magnoliopsida</taxon>
        <taxon>eudicotyledons</taxon>
        <taxon>Gunneridae</taxon>
        <taxon>Pentapetalae</taxon>
        <taxon>rosids</taxon>
        <taxon>fabids</taxon>
        <taxon>Rosales</taxon>
        <taxon>Moraceae</taxon>
        <taxon>Ficeae</taxon>
        <taxon>Ficus</taxon>
    </lineage>
</organism>
<protein>
    <submittedName>
        <fullName evidence="1">Uncharacterized protein</fullName>
    </submittedName>
</protein>
<evidence type="ECO:0000313" key="1">
    <source>
        <dbReference type="EMBL" id="GMN26839.1"/>
    </source>
</evidence>
<reference evidence="1" key="1">
    <citation type="submission" date="2023-07" db="EMBL/GenBank/DDBJ databases">
        <title>draft genome sequence of fig (Ficus carica).</title>
        <authorList>
            <person name="Takahashi T."/>
            <person name="Nishimura K."/>
        </authorList>
    </citation>
    <scope>NUCLEOTIDE SEQUENCE</scope>
</reference>
<name>A0AA87Z6R2_FICCA</name>
<dbReference type="Gramene" id="FCD_00014061-RA">
    <property type="protein sequence ID" value="FCD_00014061-RA:cds"/>
    <property type="gene ID" value="FCD_00014061"/>
</dbReference>